<reference evidence="1 2" key="1">
    <citation type="submission" date="2019-01" db="EMBL/GenBank/DDBJ databases">
        <title>Halorientalis sp. F13-25 a new haloarchaeum isolated from hypersaline water.</title>
        <authorList>
            <person name="Ana D.-V."/>
            <person name="Cristina S.-P."/>
            <person name="Antonio V."/>
        </authorList>
    </citation>
    <scope>NUCLEOTIDE SEQUENCE [LARGE SCALE GENOMIC DNA]</scope>
    <source>
        <strain evidence="1 2">F13-25</strain>
    </source>
</reference>
<proteinExistence type="predicted"/>
<dbReference type="EMBL" id="RDFA01000006">
    <property type="protein sequence ID" value="RXK47323.1"/>
    <property type="molecule type" value="Genomic_DNA"/>
</dbReference>
<accession>A0A498KZ58</accession>
<evidence type="ECO:0000313" key="2">
    <source>
        <dbReference type="Proteomes" id="UP000289691"/>
    </source>
</evidence>
<organism evidence="1 2">
    <name type="scientific">Halorientalis pallida</name>
    <dbReference type="NCBI Taxonomy" id="2479928"/>
    <lineage>
        <taxon>Archaea</taxon>
        <taxon>Methanobacteriati</taxon>
        <taxon>Methanobacteriota</taxon>
        <taxon>Stenosarchaea group</taxon>
        <taxon>Halobacteria</taxon>
        <taxon>Halobacteriales</taxon>
        <taxon>Haloarculaceae</taxon>
        <taxon>Halorientalis</taxon>
    </lineage>
</organism>
<evidence type="ECO:0000313" key="1">
    <source>
        <dbReference type="EMBL" id="RXK47323.1"/>
    </source>
</evidence>
<protein>
    <submittedName>
        <fullName evidence="1">Uncharacterized protein</fullName>
    </submittedName>
</protein>
<dbReference type="AlphaFoldDB" id="A0A498KZ58"/>
<keyword evidence="2" id="KW-1185">Reference proteome</keyword>
<comment type="caution">
    <text evidence="1">The sequence shown here is derived from an EMBL/GenBank/DDBJ whole genome shotgun (WGS) entry which is preliminary data.</text>
</comment>
<sequence length="147" mass="14572">MVNGGHTLAVLGCTALLAVAGASVGAGDAPTGTQSDSDVPDARLVVQEVSITPATPLVGSPVTLSASVTGTTVTVRGWGASGGLTVTLVDDTGETVATRQFEAGSDGFRARLSAPDAGSYRVVARSDGTSVEKAVRVRADEPEAGAF</sequence>
<name>A0A498KZ58_9EURY</name>
<dbReference type="Proteomes" id="UP000289691">
    <property type="component" value="Unassembled WGS sequence"/>
</dbReference>
<dbReference type="RefSeq" id="WP_129070030.1">
    <property type="nucleotide sequence ID" value="NZ_RDFA01000006.1"/>
</dbReference>
<gene>
    <name evidence="1" type="ORF">EAF64_16200</name>
</gene>